<gene>
    <name evidence="1" type="ORF">MNB_SV-6-62</name>
</gene>
<organism evidence="1">
    <name type="scientific">hydrothermal vent metagenome</name>
    <dbReference type="NCBI Taxonomy" id="652676"/>
    <lineage>
        <taxon>unclassified sequences</taxon>
        <taxon>metagenomes</taxon>
        <taxon>ecological metagenomes</taxon>
    </lineage>
</organism>
<name>A0A1W1BJU3_9ZZZZ</name>
<dbReference type="EMBL" id="FPHC01000031">
    <property type="protein sequence ID" value="SFV53755.1"/>
    <property type="molecule type" value="Genomic_DNA"/>
</dbReference>
<proteinExistence type="predicted"/>
<evidence type="ECO:0000313" key="1">
    <source>
        <dbReference type="EMBL" id="SFV53755.1"/>
    </source>
</evidence>
<sequence length="46" mass="5628">MAIVANEKYRFLYPLRCFISQYYTILNKKKYNHLPIIDIKECKICQ</sequence>
<dbReference type="AlphaFoldDB" id="A0A1W1BJU3"/>
<accession>A0A1W1BJU3</accession>
<reference evidence="1" key="1">
    <citation type="submission" date="2016-10" db="EMBL/GenBank/DDBJ databases">
        <authorList>
            <person name="de Groot N.N."/>
        </authorList>
    </citation>
    <scope>NUCLEOTIDE SEQUENCE</scope>
</reference>
<protein>
    <submittedName>
        <fullName evidence="1">Uncharacterized protein</fullName>
    </submittedName>
</protein>